<dbReference type="VEuPathDB" id="FungiDB:PADG_11721"/>
<reference evidence="2 3" key="1">
    <citation type="journal article" date="2011" name="PLoS Genet.">
        <title>Comparative genomic analysis of human fungal pathogens causing paracoccidioidomycosis.</title>
        <authorList>
            <person name="Desjardins C.A."/>
            <person name="Champion M.D."/>
            <person name="Holder J.W."/>
            <person name="Muszewska A."/>
            <person name="Goldberg J."/>
            <person name="Bailao A.M."/>
            <person name="Brigido M.M."/>
            <person name="Ferreira M.E."/>
            <person name="Garcia A.M."/>
            <person name="Grynberg M."/>
            <person name="Gujja S."/>
            <person name="Heiman D.I."/>
            <person name="Henn M.R."/>
            <person name="Kodira C.D."/>
            <person name="Leon-Narvaez H."/>
            <person name="Longo L.V."/>
            <person name="Ma L.J."/>
            <person name="Malavazi I."/>
            <person name="Matsuo A.L."/>
            <person name="Morais F.V."/>
            <person name="Pereira M."/>
            <person name="Rodriguez-Brito S."/>
            <person name="Sakthikumar S."/>
            <person name="Salem-Izacc S.M."/>
            <person name="Sykes S.M."/>
            <person name="Teixeira M.M."/>
            <person name="Vallejo M.C."/>
            <person name="Walter M.E."/>
            <person name="Yandava C."/>
            <person name="Young S."/>
            <person name="Zeng Q."/>
            <person name="Zucker J."/>
            <person name="Felipe M.S."/>
            <person name="Goldman G.H."/>
            <person name="Haas B.J."/>
            <person name="McEwen J.G."/>
            <person name="Nino-Vega G."/>
            <person name="Puccia R."/>
            <person name="San-Blas G."/>
            <person name="Soares C.M."/>
            <person name="Birren B.W."/>
            <person name="Cuomo C.A."/>
        </authorList>
    </citation>
    <scope>NUCLEOTIDE SEQUENCE [LARGE SCALE GENOMIC DNA]</scope>
    <source>
        <strain evidence="2 3">Pb18</strain>
    </source>
</reference>
<sequence>MRWAAFFKAFYDLRPLSWRTWSFPRHFSFRRGWLKMNPSGIPAVHLVYKMLAQGTIVLRRVNWNSIIVASLIEELVVVVVVVIVVSSTEQHPVTVEQAVLILSRLAVLSCIFMTSSVHRRAVMGCSEGPYNCHFHSRVHRSQRPIHFGPKHRPVTLSQSGPTHPLDLHSTPLQPPRCGMQSSPPHIVITHVGPQQIPSRQSSPKQPNLIQK</sequence>
<dbReference type="GeneID" id="22587618"/>
<dbReference type="Proteomes" id="UP000001628">
    <property type="component" value="Unassembled WGS sequence"/>
</dbReference>
<organism evidence="2 3">
    <name type="scientific">Paracoccidioides brasiliensis (strain Pb18)</name>
    <dbReference type="NCBI Taxonomy" id="502780"/>
    <lineage>
        <taxon>Eukaryota</taxon>
        <taxon>Fungi</taxon>
        <taxon>Dikarya</taxon>
        <taxon>Ascomycota</taxon>
        <taxon>Pezizomycotina</taxon>
        <taxon>Eurotiomycetes</taxon>
        <taxon>Eurotiomycetidae</taxon>
        <taxon>Onygenales</taxon>
        <taxon>Ajellomycetaceae</taxon>
        <taxon>Paracoccidioides</taxon>
    </lineage>
</organism>
<evidence type="ECO:0000313" key="3">
    <source>
        <dbReference type="Proteomes" id="UP000001628"/>
    </source>
</evidence>
<feature type="transmembrane region" description="Helical" evidence="1">
    <location>
        <begin position="66"/>
        <end position="86"/>
    </location>
</feature>
<gene>
    <name evidence="2" type="ORF">PADG_11721</name>
</gene>
<protein>
    <submittedName>
        <fullName evidence="2">Uncharacterized protein</fullName>
    </submittedName>
</protein>
<dbReference type="RefSeq" id="XP_010759949.1">
    <property type="nucleotide sequence ID" value="XM_010761647.1"/>
</dbReference>
<name>A0A0A0HV22_PARBD</name>
<dbReference type="EMBL" id="KN275960">
    <property type="protein sequence ID" value="KGM92183.1"/>
    <property type="molecule type" value="Genomic_DNA"/>
</dbReference>
<dbReference type="KEGG" id="pbn:PADG_11721"/>
<accession>A0A0A0HV22</accession>
<dbReference type="InParanoid" id="A0A0A0HV22"/>
<dbReference type="AlphaFoldDB" id="A0A0A0HV22"/>
<keyword evidence="1" id="KW-0472">Membrane</keyword>
<dbReference type="HOGENOM" id="CLU_1305204_0_0_1"/>
<feature type="transmembrane region" description="Helical" evidence="1">
    <location>
        <begin position="98"/>
        <end position="117"/>
    </location>
</feature>
<keyword evidence="1" id="KW-0812">Transmembrane</keyword>
<evidence type="ECO:0000313" key="2">
    <source>
        <dbReference type="EMBL" id="KGM92183.1"/>
    </source>
</evidence>
<evidence type="ECO:0000256" key="1">
    <source>
        <dbReference type="SAM" id="Phobius"/>
    </source>
</evidence>
<keyword evidence="1" id="KW-1133">Transmembrane helix</keyword>
<proteinExistence type="predicted"/>
<keyword evidence="3" id="KW-1185">Reference proteome</keyword>